<evidence type="ECO:0000256" key="4">
    <source>
        <dbReference type="ARBA" id="ARBA00022692"/>
    </source>
</evidence>
<dbReference type="CDD" id="cd06261">
    <property type="entry name" value="TM_PBP2"/>
    <property type="match status" value="1"/>
</dbReference>
<dbReference type="PANTHER" id="PTHR30614">
    <property type="entry name" value="MEMBRANE COMPONENT OF AMINO ACID ABC TRANSPORTER"/>
    <property type="match status" value="1"/>
</dbReference>
<dbReference type="InterPro" id="IPR043429">
    <property type="entry name" value="ArtM/GltK/GlnP/TcyL/YhdX-like"/>
</dbReference>
<dbReference type="Proteomes" id="UP001500016">
    <property type="component" value="Unassembled WGS sequence"/>
</dbReference>
<evidence type="ECO:0000256" key="5">
    <source>
        <dbReference type="ARBA" id="ARBA00022989"/>
    </source>
</evidence>
<feature type="transmembrane region" description="Helical" evidence="7">
    <location>
        <begin position="242"/>
        <end position="267"/>
    </location>
</feature>
<dbReference type="PANTHER" id="PTHR30614:SF21">
    <property type="entry name" value="AMINO ACID ABC TRANSPORTER PERMEASE"/>
    <property type="match status" value="1"/>
</dbReference>
<evidence type="ECO:0000256" key="1">
    <source>
        <dbReference type="ARBA" id="ARBA00004651"/>
    </source>
</evidence>
<dbReference type="SUPFAM" id="SSF161098">
    <property type="entry name" value="MetI-like"/>
    <property type="match status" value="1"/>
</dbReference>
<name>A0ABP5I3D6_9ACTN</name>
<keyword evidence="5 7" id="KW-1133">Transmembrane helix</keyword>
<feature type="domain" description="ABC transmembrane type-1" evidence="8">
    <location>
        <begin position="67"/>
        <end position="264"/>
    </location>
</feature>
<evidence type="ECO:0000256" key="3">
    <source>
        <dbReference type="ARBA" id="ARBA00022475"/>
    </source>
</evidence>
<proteinExistence type="inferred from homology"/>
<comment type="caution">
    <text evidence="9">The sequence shown here is derived from an EMBL/GenBank/DDBJ whole genome shotgun (WGS) entry which is preliminary data.</text>
</comment>
<evidence type="ECO:0000256" key="7">
    <source>
        <dbReference type="RuleBase" id="RU363032"/>
    </source>
</evidence>
<dbReference type="EMBL" id="BAAAPE010000014">
    <property type="protein sequence ID" value="GAA2092199.1"/>
    <property type="molecule type" value="Genomic_DNA"/>
</dbReference>
<dbReference type="RefSeq" id="WP_344532371.1">
    <property type="nucleotide sequence ID" value="NZ_BAAAPE010000014.1"/>
</dbReference>
<keyword evidence="10" id="KW-1185">Reference proteome</keyword>
<accession>A0ABP5I3D6</accession>
<dbReference type="NCBIfam" id="TIGR01726">
    <property type="entry name" value="HEQRo_perm_3TM"/>
    <property type="match status" value="1"/>
</dbReference>
<reference evidence="10" key="1">
    <citation type="journal article" date="2019" name="Int. J. Syst. Evol. Microbiol.">
        <title>The Global Catalogue of Microorganisms (GCM) 10K type strain sequencing project: providing services to taxonomists for standard genome sequencing and annotation.</title>
        <authorList>
            <consortium name="The Broad Institute Genomics Platform"/>
            <consortium name="The Broad Institute Genome Sequencing Center for Infectious Disease"/>
            <person name="Wu L."/>
            <person name="Ma J."/>
        </authorList>
    </citation>
    <scope>NUCLEOTIDE SEQUENCE [LARGE SCALE GENOMIC DNA]</scope>
    <source>
        <strain evidence="10">JCM 15478</strain>
    </source>
</reference>
<keyword evidence="3" id="KW-1003">Cell membrane</keyword>
<dbReference type="InterPro" id="IPR010065">
    <property type="entry name" value="AA_ABC_transptr_permease_3TM"/>
</dbReference>
<feature type="transmembrane region" description="Helical" evidence="7">
    <location>
        <begin position="113"/>
        <end position="135"/>
    </location>
</feature>
<organism evidence="9 10">
    <name type="scientific">Streptomyces albiaxialis</name>
    <dbReference type="NCBI Taxonomy" id="329523"/>
    <lineage>
        <taxon>Bacteria</taxon>
        <taxon>Bacillati</taxon>
        <taxon>Actinomycetota</taxon>
        <taxon>Actinomycetes</taxon>
        <taxon>Kitasatosporales</taxon>
        <taxon>Streptomycetaceae</taxon>
        <taxon>Streptomyces</taxon>
    </lineage>
</organism>
<keyword evidence="4 7" id="KW-0812">Transmembrane</keyword>
<dbReference type="Gene3D" id="1.10.3720.10">
    <property type="entry name" value="MetI-like"/>
    <property type="match status" value="1"/>
</dbReference>
<protein>
    <submittedName>
        <fullName evidence="9">Amino acid ABC transporter permease</fullName>
    </submittedName>
</protein>
<evidence type="ECO:0000259" key="8">
    <source>
        <dbReference type="PROSITE" id="PS50928"/>
    </source>
</evidence>
<gene>
    <name evidence="9" type="ORF">GCM10009801_58650</name>
</gene>
<comment type="similarity">
    <text evidence="7">Belongs to the binding-protein-dependent transport system permease family.</text>
</comment>
<dbReference type="InterPro" id="IPR000515">
    <property type="entry name" value="MetI-like"/>
</dbReference>
<sequence>MSASVLYDAPGPKARARNIVYSVIGSILVIGLVALIVYRLYDKGEFEGAKWDIFNYSGIRENILDGLLATLKVFAMAAVLSLVLAVVLCVGRLSEHRPVRWVATAFVELFRSIPLLITIFALWVGILDSLLPFTVTIKPMWALVLGLGIYNSCVQAEVLRAGINSVPKGQREAAYAIGMRKTQVMMTILMPQAVRAMMPTIISQLVVTLKDTSLGYIILYPELLQTARLIASNTTVNGDYPYVPTVIVIGTIYIVLCLALSALATWIEKRGRRAKTGIKPAEAKAPAVADHL</sequence>
<evidence type="ECO:0000313" key="10">
    <source>
        <dbReference type="Proteomes" id="UP001500016"/>
    </source>
</evidence>
<feature type="transmembrane region" description="Helical" evidence="7">
    <location>
        <begin position="141"/>
        <end position="163"/>
    </location>
</feature>
<dbReference type="InterPro" id="IPR035906">
    <property type="entry name" value="MetI-like_sf"/>
</dbReference>
<feature type="transmembrane region" description="Helical" evidence="7">
    <location>
        <begin position="73"/>
        <end position="93"/>
    </location>
</feature>
<evidence type="ECO:0000256" key="6">
    <source>
        <dbReference type="ARBA" id="ARBA00023136"/>
    </source>
</evidence>
<evidence type="ECO:0000256" key="2">
    <source>
        <dbReference type="ARBA" id="ARBA00022448"/>
    </source>
</evidence>
<feature type="transmembrane region" description="Helical" evidence="7">
    <location>
        <begin position="184"/>
        <end position="207"/>
    </location>
</feature>
<evidence type="ECO:0000313" key="9">
    <source>
        <dbReference type="EMBL" id="GAA2092199.1"/>
    </source>
</evidence>
<comment type="subcellular location">
    <subcellularLocation>
        <location evidence="1 7">Cell membrane</location>
        <topology evidence="1 7">Multi-pass membrane protein</topology>
    </subcellularLocation>
</comment>
<dbReference type="Pfam" id="PF00528">
    <property type="entry name" value="BPD_transp_1"/>
    <property type="match status" value="1"/>
</dbReference>
<keyword evidence="6 7" id="KW-0472">Membrane</keyword>
<keyword evidence="2 7" id="KW-0813">Transport</keyword>
<feature type="transmembrane region" description="Helical" evidence="7">
    <location>
        <begin position="20"/>
        <end position="41"/>
    </location>
</feature>
<dbReference type="PROSITE" id="PS50928">
    <property type="entry name" value="ABC_TM1"/>
    <property type="match status" value="1"/>
</dbReference>